<evidence type="ECO:0000313" key="1">
    <source>
        <dbReference type="EMBL" id="KAI4331718.1"/>
    </source>
</evidence>
<organism evidence="1 2">
    <name type="scientific">Melastoma candidum</name>
    <dbReference type="NCBI Taxonomy" id="119954"/>
    <lineage>
        <taxon>Eukaryota</taxon>
        <taxon>Viridiplantae</taxon>
        <taxon>Streptophyta</taxon>
        <taxon>Embryophyta</taxon>
        <taxon>Tracheophyta</taxon>
        <taxon>Spermatophyta</taxon>
        <taxon>Magnoliopsida</taxon>
        <taxon>eudicotyledons</taxon>
        <taxon>Gunneridae</taxon>
        <taxon>Pentapetalae</taxon>
        <taxon>rosids</taxon>
        <taxon>malvids</taxon>
        <taxon>Myrtales</taxon>
        <taxon>Melastomataceae</taxon>
        <taxon>Melastomatoideae</taxon>
        <taxon>Melastomateae</taxon>
        <taxon>Melastoma</taxon>
    </lineage>
</organism>
<dbReference type="EMBL" id="CM042887">
    <property type="protein sequence ID" value="KAI4331718.1"/>
    <property type="molecule type" value="Genomic_DNA"/>
</dbReference>
<keyword evidence="2" id="KW-1185">Reference proteome</keyword>
<comment type="caution">
    <text evidence="1">The sequence shown here is derived from an EMBL/GenBank/DDBJ whole genome shotgun (WGS) entry which is preliminary data.</text>
</comment>
<evidence type="ECO:0000313" key="2">
    <source>
        <dbReference type="Proteomes" id="UP001057402"/>
    </source>
</evidence>
<dbReference type="Proteomes" id="UP001057402">
    <property type="component" value="Chromosome 8"/>
</dbReference>
<proteinExistence type="predicted"/>
<sequence length="416" mass="46837">MEQSLYLEEPYCGWEAPPLPLRMFVGTWNVGGRSPHPDLNLMDWLNLHAPADIYVLGFQEIVPLNPGNVIVGVDKAPAAKWLSLISHALNGSPSVSPVHLRPRISFSDLLSLEDDHDFDMLLRFKSDSPLDFDAYGDEASSTPSPPSSSSGRLLYCLAASKQMVGLFLCLWVREDLMQYVSGVRVSCVGTGIMGYLGNKGSVSMSMTLHRTSFCFVCTHLASGDKEGDKVRRNSDVAEILRRTKFPASSRLRFQPESILHHDKIIWLGDLNYRLVSTRDDTNELLQRNNWQALLQKDQLKIEQKAGRVFKGWEEGIISFAPTYKYLADSDRYAVQVKDNNGISKEKPRNPAWCDRILWKGEGVKQMWYGRGESRFSDHRPVHSLFYVQSVQLGRPIISPRFRSRGGSGLLFSSLPG</sequence>
<accession>A0ACB9N5G8</accession>
<gene>
    <name evidence="1" type="ORF">MLD38_029874</name>
</gene>
<protein>
    <submittedName>
        <fullName evidence="1">Uncharacterized protein</fullName>
    </submittedName>
</protein>
<name>A0ACB9N5G8_9MYRT</name>
<reference evidence="2" key="1">
    <citation type="journal article" date="2023" name="Front. Plant Sci.">
        <title>Chromosomal-level genome assembly of Melastoma candidum provides insights into trichome evolution.</title>
        <authorList>
            <person name="Zhong Y."/>
            <person name="Wu W."/>
            <person name="Sun C."/>
            <person name="Zou P."/>
            <person name="Liu Y."/>
            <person name="Dai S."/>
            <person name="Zhou R."/>
        </authorList>
    </citation>
    <scope>NUCLEOTIDE SEQUENCE [LARGE SCALE GENOMIC DNA]</scope>
</reference>